<proteinExistence type="predicted"/>
<dbReference type="PANTHER" id="PTHR24198">
    <property type="entry name" value="ANKYRIN REPEAT AND PROTEIN KINASE DOMAIN-CONTAINING PROTEIN"/>
    <property type="match status" value="1"/>
</dbReference>
<dbReference type="Pfam" id="PF12796">
    <property type="entry name" value="Ank_2"/>
    <property type="match status" value="1"/>
</dbReference>
<name>A0A8S3RB76_MYTED</name>
<evidence type="ECO:0000313" key="6">
    <source>
        <dbReference type="Proteomes" id="UP000683360"/>
    </source>
</evidence>
<feature type="signal peptide" evidence="4">
    <location>
        <begin position="1"/>
        <end position="17"/>
    </location>
</feature>
<dbReference type="SMART" id="SM00248">
    <property type="entry name" value="ANK"/>
    <property type="match status" value="3"/>
</dbReference>
<feature type="repeat" description="ANK" evidence="3">
    <location>
        <begin position="326"/>
        <end position="358"/>
    </location>
</feature>
<dbReference type="SUPFAM" id="SSF48403">
    <property type="entry name" value="Ankyrin repeat"/>
    <property type="match status" value="1"/>
</dbReference>
<dbReference type="PANTHER" id="PTHR24198:SF165">
    <property type="entry name" value="ANKYRIN REPEAT-CONTAINING PROTEIN-RELATED"/>
    <property type="match status" value="1"/>
</dbReference>
<evidence type="ECO:0000256" key="1">
    <source>
        <dbReference type="ARBA" id="ARBA00022737"/>
    </source>
</evidence>
<dbReference type="Gene3D" id="1.25.40.20">
    <property type="entry name" value="Ankyrin repeat-containing domain"/>
    <property type="match status" value="1"/>
</dbReference>
<evidence type="ECO:0000256" key="3">
    <source>
        <dbReference type="PROSITE-ProRule" id="PRU00023"/>
    </source>
</evidence>
<evidence type="ECO:0000256" key="2">
    <source>
        <dbReference type="ARBA" id="ARBA00023043"/>
    </source>
</evidence>
<keyword evidence="2 3" id="KW-0040">ANK repeat</keyword>
<keyword evidence="4" id="KW-0732">Signal</keyword>
<accession>A0A8S3RB76</accession>
<evidence type="ECO:0000313" key="5">
    <source>
        <dbReference type="EMBL" id="CAG2205107.1"/>
    </source>
</evidence>
<feature type="chain" id="PRO_5035846641" evidence="4">
    <location>
        <begin position="18"/>
        <end position="375"/>
    </location>
</feature>
<sequence>MFMLLFLEQAKLCSCNASHNDEIKKWRKDDEVFKETPVVGLISTSLESNDCVLIVGEPGIEGQTERCLKRCFRNLWIKRYIKSKMKDVFESLIGTYLLKVGEQYKVQHDKMFDFMCCYFGNKKEMVGCILHYADIRVINERTELQSITWINEEHDRLTVLITEDTEKEYFKRIRKDLKDGKIDQCFHNSLMKYDAYRYKLLRILEDLYVDFLTTSTHTENSSKHEDNGVQSVGQNQFDDAIATFPCDEYQTRTGPFITSCFRGYYALVRFFISKGADINTCYSEYTPLTAACSGGNGMLVTPLIAACNGNNEKIVELLIAHKCDINHAGPLSAACSVGNETIVNLLIKRGVEVNQIDAMGHTPLTIACQNGNEKS</sequence>
<gene>
    <name evidence="5" type="ORF">MEDL_19559</name>
</gene>
<dbReference type="InterPro" id="IPR002110">
    <property type="entry name" value="Ankyrin_rpt"/>
</dbReference>
<reference evidence="5" key="1">
    <citation type="submission" date="2021-03" db="EMBL/GenBank/DDBJ databases">
        <authorList>
            <person name="Bekaert M."/>
        </authorList>
    </citation>
    <scope>NUCLEOTIDE SEQUENCE</scope>
</reference>
<dbReference type="PROSITE" id="PS50088">
    <property type="entry name" value="ANK_REPEAT"/>
    <property type="match status" value="1"/>
</dbReference>
<dbReference type="EMBL" id="CAJPWZ010001013">
    <property type="protein sequence ID" value="CAG2205107.1"/>
    <property type="molecule type" value="Genomic_DNA"/>
</dbReference>
<dbReference type="AlphaFoldDB" id="A0A8S3RB76"/>
<keyword evidence="6" id="KW-1185">Reference proteome</keyword>
<comment type="caution">
    <text evidence="5">The sequence shown here is derived from an EMBL/GenBank/DDBJ whole genome shotgun (WGS) entry which is preliminary data.</text>
</comment>
<dbReference type="OrthoDB" id="6131896at2759"/>
<keyword evidence="1" id="KW-0677">Repeat</keyword>
<protein>
    <submittedName>
        <fullName evidence="5">Uncharacterized protein</fullName>
    </submittedName>
</protein>
<dbReference type="InterPro" id="IPR036770">
    <property type="entry name" value="Ankyrin_rpt-contain_sf"/>
</dbReference>
<dbReference type="Proteomes" id="UP000683360">
    <property type="component" value="Unassembled WGS sequence"/>
</dbReference>
<evidence type="ECO:0000256" key="4">
    <source>
        <dbReference type="SAM" id="SignalP"/>
    </source>
</evidence>
<organism evidence="5 6">
    <name type="scientific">Mytilus edulis</name>
    <name type="common">Blue mussel</name>
    <dbReference type="NCBI Taxonomy" id="6550"/>
    <lineage>
        <taxon>Eukaryota</taxon>
        <taxon>Metazoa</taxon>
        <taxon>Spiralia</taxon>
        <taxon>Lophotrochozoa</taxon>
        <taxon>Mollusca</taxon>
        <taxon>Bivalvia</taxon>
        <taxon>Autobranchia</taxon>
        <taxon>Pteriomorphia</taxon>
        <taxon>Mytilida</taxon>
        <taxon>Mytiloidea</taxon>
        <taxon>Mytilidae</taxon>
        <taxon>Mytilinae</taxon>
        <taxon>Mytilus</taxon>
    </lineage>
</organism>